<dbReference type="InterPro" id="IPR003439">
    <property type="entry name" value="ABC_transporter-like_ATP-bd"/>
</dbReference>
<feature type="transmembrane region" description="Helical" evidence="11">
    <location>
        <begin position="320"/>
        <end position="340"/>
    </location>
</feature>
<feature type="domain" description="ABC transporter" evidence="12">
    <location>
        <begin position="1224"/>
        <end position="1452"/>
    </location>
</feature>
<keyword evidence="3" id="KW-1003">Cell membrane</keyword>
<dbReference type="InterPro" id="IPR017871">
    <property type="entry name" value="ABC_transporter-like_CS"/>
</dbReference>
<name>A0ABR0SDA6_9HYPO</name>
<reference evidence="14 15" key="1">
    <citation type="submission" date="2024-01" db="EMBL/GenBank/DDBJ databases">
        <title>Complete genome of Cladobotryum mycophilum ATHUM6906.</title>
        <authorList>
            <person name="Christinaki A.C."/>
            <person name="Myridakis A.I."/>
            <person name="Kouvelis V.N."/>
        </authorList>
    </citation>
    <scope>NUCLEOTIDE SEQUENCE [LARGE SCALE GENOMIC DNA]</scope>
    <source>
        <strain evidence="14 15">ATHUM6906</strain>
    </source>
</reference>
<comment type="subcellular location">
    <subcellularLocation>
        <location evidence="1">Cell membrane</location>
        <topology evidence="1">Multi-pass membrane protein</topology>
    </subcellularLocation>
</comment>
<evidence type="ECO:0000256" key="10">
    <source>
        <dbReference type="SAM" id="MobiDB-lite"/>
    </source>
</evidence>
<dbReference type="PROSITE" id="PS50929">
    <property type="entry name" value="ABC_TM1F"/>
    <property type="match status" value="2"/>
</dbReference>
<feature type="transmembrane region" description="Helical" evidence="11">
    <location>
        <begin position="1129"/>
        <end position="1152"/>
    </location>
</feature>
<dbReference type="InterPro" id="IPR044746">
    <property type="entry name" value="ABCC_6TM_D1"/>
</dbReference>
<keyword evidence="5" id="KW-0547">Nucleotide-binding</keyword>
<feature type="domain" description="ABC transmembrane type-1" evidence="13">
    <location>
        <begin position="913"/>
        <end position="1187"/>
    </location>
</feature>
<keyword evidence="9" id="KW-0325">Glycoprotein</keyword>
<dbReference type="InterPro" id="IPR050173">
    <property type="entry name" value="ABC_transporter_C-like"/>
</dbReference>
<dbReference type="InterPro" id="IPR003593">
    <property type="entry name" value="AAA+_ATPase"/>
</dbReference>
<dbReference type="InterPro" id="IPR011527">
    <property type="entry name" value="ABC1_TM_dom"/>
</dbReference>
<dbReference type="PANTHER" id="PTHR24223">
    <property type="entry name" value="ATP-BINDING CASSETTE SUB-FAMILY C"/>
    <property type="match status" value="1"/>
</dbReference>
<dbReference type="SMART" id="SM00382">
    <property type="entry name" value="AAA"/>
    <property type="match status" value="2"/>
</dbReference>
<evidence type="ECO:0000256" key="5">
    <source>
        <dbReference type="ARBA" id="ARBA00022741"/>
    </source>
</evidence>
<dbReference type="InterPro" id="IPR036640">
    <property type="entry name" value="ABC1_TM_sf"/>
</dbReference>
<dbReference type="Gene3D" id="3.40.50.300">
    <property type="entry name" value="P-loop containing nucleotide triphosphate hydrolases"/>
    <property type="match status" value="2"/>
</dbReference>
<dbReference type="Proteomes" id="UP001338125">
    <property type="component" value="Unassembled WGS sequence"/>
</dbReference>
<evidence type="ECO:0000256" key="4">
    <source>
        <dbReference type="ARBA" id="ARBA00022692"/>
    </source>
</evidence>
<feature type="transmembrane region" description="Helical" evidence="11">
    <location>
        <begin position="416"/>
        <end position="435"/>
    </location>
</feature>
<feature type="transmembrane region" description="Helical" evidence="11">
    <location>
        <begin position="538"/>
        <end position="557"/>
    </location>
</feature>
<feature type="transmembrane region" description="Helical" evidence="11">
    <location>
        <begin position="943"/>
        <end position="969"/>
    </location>
</feature>
<feature type="transmembrane region" description="Helical" evidence="11">
    <location>
        <begin position="1036"/>
        <end position="1060"/>
    </location>
</feature>
<dbReference type="Pfam" id="PF00005">
    <property type="entry name" value="ABC_tran"/>
    <property type="match status" value="2"/>
</dbReference>
<feature type="transmembrane region" description="Helical" evidence="11">
    <location>
        <begin position="502"/>
        <end position="526"/>
    </location>
</feature>
<feature type="transmembrane region" description="Helical" evidence="11">
    <location>
        <begin position="283"/>
        <end position="300"/>
    </location>
</feature>
<dbReference type="Gene3D" id="1.20.1560.10">
    <property type="entry name" value="ABC transporter type 1, transmembrane domain"/>
    <property type="match status" value="2"/>
</dbReference>
<feature type="transmembrane region" description="Helical" evidence="11">
    <location>
        <begin position="100"/>
        <end position="122"/>
    </location>
</feature>
<evidence type="ECO:0000256" key="2">
    <source>
        <dbReference type="ARBA" id="ARBA00022448"/>
    </source>
</evidence>
<dbReference type="InterPro" id="IPR056227">
    <property type="entry name" value="TMD0_ABC"/>
</dbReference>
<feature type="transmembrane region" description="Helical" evidence="11">
    <location>
        <begin position="37"/>
        <end position="53"/>
    </location>
</feature>
<feature type="transmembrane region" description="Helical" evidence="11">
    <location>
        <begin position="897"/>
        <end position="920"/>
    </location>
</feature>
<keyword evidence="7 11" id="KW-1133">Transmembrane helix</keyword>
<dbReference type="EMBL" id="JAVFKD010000014">
    <property type="protein sequence ID" value="KAK5990162.1"/>
    <property type="molecule type" value="Genomic_DNA"/>
</dbReference>
<dbReference type="CDD" id="cd18579">
    <property type="entry name" value="ABC_6TM_ABCC_D1"/>
    <property type="match status" value="1"/>
</dbReference>
<organism evidence="14 15">
    <name type="scientific">Cladobotryum mycophilum</name>
    <dbReference type="NCBI Taxonomy" id="491253"/>
    <lineage>
        <taxon>Eukaryota</taxon>
        <taxon>Fungi</taxon>
        <taxon>Dikarya</taxon>
        <taxon>Ascomycota</taxon>
        <taxon>Pezizomycotina</taxon>
        <taxon>Sordariomycetes</taxon>
        <taxon>Hypocreomycetidae</taxon>
        <taxon>Hypocreales</taxon>
        <taxon>Hypocreaceae</taxon>
        <taxon>Cladobotryum</taxon>
    </lineage>
</organism>
<keyword evidence="15" id="KW-1185">Reference proteome</keyword>
<evidence type="ECO:0000313" key="14">
    <source>
        <dbReference type="EMBL" id="KAK5990162.1"/>
    </source>
</evidence>
<evidence type="ECO:0000256" key="6">
    <source>
        <dbReference type="ARBA" id="ARBA00022840"/>
    </source>
</evidence>
<proteinExistence type="predicted"/>
<feature type="transmembrane region" description="Helical" evidence="11">
    <location>
        <begin position="391"/>
        <end position="410"/>
    </location>
</feature>
<evidence type="ECO:0000259" key="12">
    <source>
        <dbReference type="PROSITE" id="PS50893"/>
    </source>
</evidence>
<evidence type="ECO:0000313" key="15">
    <source>
        <dbReference type="Proteomes" id="UP001338125"/>
    </source>
</evidence>
<evidence type="ECO:0000256" key="9">
    <source>
        <dbReference type="ARBA" id="ARBA00023180"/>
    </source>
</evidence>
<dbReference type="CDD" id="cd18580">
    <property type="entry name" value="ABC_6TM_ABCC_D2"/>
    <property type="match status" value="1"/>
</dbReference>
<dbReference type="PROSITE" id="PS50893">
    <property type="entry name" value="ABC_TRANSPORTER_2"/>
    <property type="match status" value="2"/>
</dbReference>
<gene>
    <name evidence="14" type="ORF">PT974_08428</name>
</gene>
<feature type="transmembrane region" description="Helical" evidence="11">
    <location>
        <begin position="74"/>
        <end position="94"/>
    </location>
</feature>
<dbReference type="SUPFAM" id="SSF52540">
    <property type="entry name" value="P-loop containing nucleoside triphosphate hydrolases"/>
    <property type="match status" value="2"/>
</dbReference>
<evidence type="ECO:0000256" key="7">
    <source>
        <dbReference type="ARBA" id="ARBA00022989"/>
    </source>
</evidence>
<feature type="transmembrane region" description="Helical" evidence="11">
    <location>
        <begin position="164"/>
        <end position="184"/>
    </location>
</feature>
<keyword evidence="6" id="KW-0067">ATP-binding</keyword>
<feature type="region of interest" description="Disordered" evidence="10">
    <location>
        <begin position="856"/>
        <end position="885"/>
    </location>
</feature>
<dbReference type="InterPro" id="IPR044726">
    <property type="entry name" value="ABCC_6TM_D2"/>
</dbReference>
<evidence type="ECO:0000256" key="1">
    <source>
        <dbReference type="ARBA" id="ARBA00004651"/>
    </source>
</evidence>
<sequence length="1462" mass="159869">MNSSFPGGVCQDAAFGPAVASPDCRGGFDFTVLFEESIFSLLPSALFLLIAPLQAARALSNKRTIAVRPSSLHILKLTSITVYAALQLTLLILWSSGSYYTTSLSLASSVLSFCATLGLAVVSSLQHRKSPRPSFLLTSYLLVSLIFDVTRARTSWLLQANRPVAAVFSASVAIKAIILVLEALDKRRLLVGAYSRLSREATSSIFSRSAFWWLNSLLLDGSKRVLSIRDLFSINEKLSSEQLAQDLQTQWDKYDSKNGAAAKEHALVLATFWAWKAEVAKIVLPRLCLVAFNLVQPFVIQRIVENLSASDSEEVRNHGYGLMGAVPLVYIGIAISTGFYQHISFRLMTMIRGGLVALIYRKLAESPSTNASDSAAMSLIGADVERICESWYLVTSEAWAYIIQLSVAVWFLQRQLGTVCIAPIVLAILSTLISIKSSTYIASRQKAWLEAIQGRINFTAQILGSMKSVKMLGLSEIFRSMIQDMRGEELDLSKKYRRLSSFNICLVNLPSVFSQFFTFAAFSIVAKVQGKDSFSVSQTVASLSILTALMGPLSGLLHAIPQGYTALACFQRIQEFLAGDSWTDKRLQSTETGFSRQPIPVGSLTTSTGIELVSSPQPIERQPSRASSSHFDPIVVQDATLGWRASAPVLKNISLRVTKDTQLTVLLGPVGCGKSTLLKSLLGEATILNGTVRVNTMQVSFCDQNPWVFNGSVMDNIVGESELDRTWYNSVIKACALDVDLGQMAYGDETNVGSKGVALSGGQKQRLAIARALYSRKPIAMFDDVLSGLDASTKDVVLTRVFGPQGLLRKLGITSILATHSMNRLEFADQIMLLDNEGNVVRQGPANVIEPKSLELTDESHSPEPVQQEQAPAVASCYSPPESQEQRQSGDLSIYKYYFLSLGWLGIGIFATFVITDAVFDTMQSIWLNLWSESNGSSQNSRLGYWLGLFALFIFLRASSLIAAVYMYVINVPKSGKKMHWAILEAAMRAPMTFLSRTDTGALINRFSQDMKLIDMTLPGALVNTAFQFANCLGVGALSIIAVKYIAAVLPFFGVILWFLQRFYLQTSRQLRHLDLEAKAPLYSHVLESMDGIVSIRAYGWQESRAKKSMQLLDSAQKPFYLLLCIQRWLALVLGLIVAALATLMTILAIVLRSKVNPGFLGIALVNMLSFGDSLASLVTFYTSLETSLGAITRVKSFAEDTPSELSETECGTPPAEWPAQGALTFANWSAHYIGLPVLYCINLLISPGEKIAICGRSGSGKSSLVSSILGMMNGSSGRVVLDGIDLSTIPKEAVRQRITCLTQDAFLVDGSVRFNADPMGKATDVEIVAALKKVHLWSIIKRDADEEGIPEERALDLQISHERSLSAGQRQLFCLARAMLRKTVDTDTESFMQSIIESEFPNTTVIMVTHRLSGIHGFDKVAVLDQGVVVEFGPPSELLARADGGALAKLYSTQQQQQQQG</sequence>
<keyword evidence="2" id="KW-0813">Transport</keyword>
<comment type="caution">
    <text evidence="14">The sequence shown here is derived from an EMBL/GenBank/DDBJ whole genome shotgun (WGS) entry which is preliminary data.</text>
</comment>
<evidence type="ECO:0000259" key="13">
    <source>
        <dbReference type="PROSITE" id="PS50929"/>
    </source>
</evidence>
<accession>A0ABR0SDA6</accession>
<dbReference type="CDD" id="cd03250">
    <property type="entry name" value="ABCC_MRP_domain1"/>
    <property type="match status" value="1"/>
</dbReference>
<feature type="domain" description="ABC transmembrane type-1" evidence="13">
    <location>
        <begin position="287"/>
        <end position="565"/>
    </location>
</feature>
<dbReference type="SUPFAM" id="SSF90123">
    <property type="entry name" value="ABC transporter transmembrane region"/>
    <property type="match status" value="2"/>
</dbReference>
<dbReference type="PROSITE" id="PS00211">
    <property type="entry name" value="ABC_TRANSPORTER_1"/>
    <property type="match status" value="2"/>
</dbReference>
<keyword evidence="4 11" id="KW-0812">Transmembrane</keyword>
<evidence type="ECO:0000256" key="8">
    <source>
        <dbReference type="ARBA" id="ARBA00023136"/>
    </source>
</evidence>
<dbReference type="Pfam" id="PF00664">
    <property type="entry name" value="ABC_membrane"/>
    <property type="match status" value="2"/>
</dbReference>
<protein>
    <submittedName>
        <fullName evidence="14">ABC multidrug transporter B</fullName>
    </submittedName>
</protein>
<evidence type="ECO:0000256" key="3">
    <source>
        <dbReference type="ARBA" id="ARBA00022475"/>
    </source>
</evidence>
<feature type="transmembrane region" description="Helical" evidence="11">
    <location>
        <begin position="134"/>
        <end position="152"/>
    </location>
</feature>
<keyword evidence="8 11" id="KW-0472">Membrane</keyword>
<dbReference type="InterPro" id="IPR027417">
    <property type="entry name" value="P-loop_NTPase"/>
</dbReference>
<evidence type="ECO:0000256" key="11">
    <source>
        <dbReference type="SAM" id="Phobius"/>
    </source>
</evidence>
<dbReference type="PANTHER" id="PTHR24223:SF399">
    <property type="entry name" value="ABC TRANSPORTER ATNG"/>
    <property type="match status" value="1"/>
</dbReference>
<dbReference type="Pfam" id="PF24357">
    <property type="entry name" value="TMD0_ABC"/>
    <property type="match status" value="1"/>
</dbReference>
<feature type="domain" description="ABC transporter" evidence="12">
    <location>
        <begin position="634"/>
        <end position="861"/>
    </location>
</feature>